<evidence type="ECO:0000256" key="4">
    <source>
        <dbReference type="ARBA" id="ARBA00022825"/>
    </source>
</evidence>
<dbReference type="AlphaFoldDB" id="A0A3N5YFJ4"/>
<dbReference type="Proteomes" id="UP000275281">
    <property type="component" value="Unassembled WGS sequence"/>
</dbReference>
<evidence type="ECO:0000256" key="1">
    <source>
        <dbReference type="ARBA" id="ARBA00006534"/>
    </source>
</evidence>
<comment type="similarity">
    <text evidence="1">Belongs to the peptidase S51 family.</text>
</comment>
<keyword evidence="2" id="KW-0645">Protease</keyword>
<dbReference type="GO" id="GO:0006508">
    <property type="term" value="P:proteolysis"/>
    <property type="evidence" value="ECO:0007669"/>
    <property type="project" value="UniProtKB-KW"/>
</dbReference>
<keyword evidence="6" id="KW-1185">Reference proteome</keyword>
<dbReference type="PANTHER" id="PTHR20842">
    <property type="entry name" value="PROTEASE S51 ALPHA-ASPARTYL DIPEPTIDASE"/>
    <property type="match status" value="1"/>
</dbReference>
<evidence type="ECO:0000313" key="6">
    <source>
        <dbReference type="Proteomes" id="UP000275281"/>
    </source>
</evidence>
<evidence type="ECO:0000313" key="5">
    <source>
        <dbReference type="EMBL" id="RPJ68845.1"/>
    </source>
</evidence>
<protein>
    <submittedName>
        <fullName evidence="5">Dipeptidase PepE</fullName>
        <ecNumber evidence="5">3.4.13.21</ecNumber>
    </submittedName>
</protein>
<evidence type="ECO:0000256" key="2">
    <source>
        <dbReference type="ARBA" id="ARBA00022670"/>
    </source>
</evidence>
<gene>
    <name evidence="5" type="primary">pepE</name>
    <name evidence="5" type="ORF">DRW07_04240</name>
</gene>
<sequence length="229" mass="25147">MLSSSRKGEQPYLTGARPYILDHLSHTQNVLFVPYAGVSISFDDYTQKVAEVLPELTVTGIHQTDDPARAIENASAIIVGGGNTFSLLSNLYNHRLVELLKVRLQAGTPYIGWSAGANICGATIKTTNDMPIVQPKSFDALAVLPCQINPHYSDYHPPGFNGETRDQRLGEFTTMYPDIPVVAIKEGTALLRQENTLTYLGEEESVVFLGQNKQAIQPNADLSHLLFCE</sequence>
<keyword evidence="3 5" id="KW-0378">Hydrolase</keyword>
<dbReference type="Pfam" id="PF03575">
    <property type="entry name" value="Peptidase_S51"/>
    <property type="match status" value="1"/>
</dbReference>
<dbReference type="InterPro" id="IPR029062">
    <property type="entry name" value="Class_I_gatase-like"/>
</dbReference>
<proteinExistence type="inferred from homology"/>
<dbReference type="SUPFAM" id="SSF52317">
    <property type="entry name" value="Class I glutamine amidotransferase-like"/>
    <property type="match status" value="1"/>
</dbReference>
<dbReference type="NCBIfam" id="NF003642">
    <property type="entry name" value="PRK05282.1"/>
    <property type="match status" value="1"/>
</dbReference>
<dbReference type="CDD" id="cd03146">
    <property type="entry name" value="GAT1_Peptidase_E"/>
    <property type="match status" value="1"/>
</dbReference>
<dbReference type="PANTHER" id="PTHR20842:SF0">
    <property type="entry name" value="ALPHA-ASPARTYL DIPEPTIDASE"/>
    <property type="match status" value="1"/>
</dbReference>
<dbReference type="Gene3D" id="3.40.50.880">
    <property type="match status" value="1"/>
</dbReference>
<name>A0A3N5YFJ4_9ALTE</name>
<dbReference type="RefSeq" id="WP_124026847.1">
    <property type="nucleotide sequence ID" value="NZ_JBHRSN010000005.1"/>
</dbReference>
<dbReference type="GO" id="GO:0016805">
    <property type="term" value="F:dipeptidase activity"/>
    <property type="evidence" value="ECO:0007669"/>
    <property type="project" value="UniProtKB-KW"/>
</dbReference>
<accession>A0A3N5YFJ4</accession>
<dbReference type="GO" id="GO:0008236">
    <property type="term" value="F:serine-type peptidase activity"/>
    <property type="evidence" value="ECO:0007669"/>
    <property type="project" value="UniProtKB-KW"/>
</dbReference>
<organism evidence="5 6">
    <name type="scientific">Alteromonas sediminis</name>
    <dbReference type="NCBI Taxonomy" id="2259342"/>
    <lineage>
        <taxon>Bacteria</taxon>
        <taxon>Pseudomonadati</taxon>
        <taxon>Pseudomonadota</taxon>
        <taxon>Gammaproteobacteria</taxon>
        <taxon>Alteromonadales</taxon>
        <taxon>Alteromonadaceae</taxon>
        <taxon>Alteromonas/Salinimonas group</taxon>
        <taxon>Alteromonas</taxon>
    </lineage>
</organism>
<reference evidence="5 6" key="1">
    <citation type="submission" date="2018-11" db="EMBL/GenBank/DDBJ databases">
        <authorList>
            <person name="Ye M.-Q."/>
            <person name="Du Z.-J."/>
        </authorList>
    </citation>
    <scope>NUCLEOTIDE SEQUENCE [LARGE SCALE GENOMIC DNA]</scope>
    <source>
        <strain evidence="5 6">U0105</strain>
    </source>
</reference>
<comment type="caution">
    <text evidence="5">The sequence shown here is derived from an EMBL/GenBank/DDBJ whole genome shotgun (WGS) entry which is preliminary data.</text>
</comment>
<dbReference type="EC" id="3.4.13.21" evidence="5"/>
<keyword evidence="5" id="KW-0224">Dipeptidase</keyword>
<dbReference type="InterPro" id="IPR005320">
    <property type="entry name" value="Peptidase_S51"/>
</dbReference>
<dbReference type="EMBL" id="RPOK01000001">
    <property type="protein sequence ID" value="RPJ68845.1"/>
    <property type="molecule type" value="Genomic_DNA"/>
</dbReference>
<dbReference type="OrthoDB" id="3373764at2"/>
<keyword evidence="4" id="KW-0720">Serine protease</keyword>
<evidence type="ECO:0000256" key="3">
    <source>
        <dbReference type="ARBA" id="ARBA00022801"/>
    </source>
</evidence>